<dbReference type="EMBL" id="PJQM01000145">
    <property type="protein sequence ID" value="RCI06482.1"/>
    <property type="molecule type" value="Genomic_DNA"/>
</dbReference>
<dbReference type="AlphaFoldDB" id="A0A367KX81"/>
<evidence type="ECO:0000313" key="2">
    <source>
        <dbReference type="EMBL" id="RCI06482.1"/>
    </source>
</evidence>
<protein>
    <submittedName>
        <fullName evidence="2">Uncharacterized protein</fullName>
    </submittedName>
</protein>
<organism evidence="2 3">
    <name type="scientific">Rhizopus stolonifer</name>
    <name type="common">Rhizopus nigricans</name>
    <dbReference type="NCBI Taxonomy" id="4846"/>
    <lineage>
        <taxon>Eukaryota</taxon>
        <taxon>Fungi</taxon>
        <taxon>Fungi incertae sedis</taxon>
        <taxon>Mucoromycota</taxon>
        <taxon>Mucoromycotina</taxon>
        <taxon>Mucoromycetes</taxon>
        <taxon>Mucorales</taxon>
        <taxon>Mucorineae</taxon>
        <taxon>Rhizopodaceae</taxon>
        <taxon>Rhizopus</taxon>
    </lineage>
</organism>
<sequence length="78" mass="8536">PPPSTDSKKWWEDGQEISKADISRATSHNPFEEDGFVLTGGTNSLKFPSSLQSDSEWTPLSPSSYQGASYMNGNLQNV</sequence>
<proteinExistence type="predicted"/>
<reference evidence="2 3" key="1">
    <citation type="journal article" date="2018" name="G3 (Bethesda)">
        <title>Phylogenetic and Phylogenomic Definition of Rhizopus Species.</title>
        <authorList>
            <person name="Gryganskyi A.P."/>
            <person name="Golan J."/>
            <person name="Dolatabadi S."/>
            <person name="Mondo S."/>
            <person name="Robb S."/>
            <person name="Idnurm A."/>
            <person name="Muszewska A."/>
            <person name="Steczkiewicz K."/>
            <person name="Masonjones S."/>
            <person name="Liao H.L."/>
            <person name="Gajdeczka M.T."/>
            <person name="Anike F."/>
            <person name="Vuek A."/>
            <person name="Anishchenko I.M."/>
            <person name="Voigt K."/>
            <person name="de Hoog G.S."/>
            <person name="Smith M.E."/>
            <person name="Heitman J."/>
            <person name="Vilgalys R."/>
            <person name="Stajich J.E."/>
        </authorList>
    </citation>
    <scope>NUCLEOTIDE SEQUENCE [LARGE SCALE GENOMIC DNA]</scope>
    <source>
        <strain evidence="2 3">LSU 92-RS-03</strain>
    </source>
</reference>
<gene>
    <name evidence="2" type="ORF">CU098_013870</name>
</gene>
<comment type="caution">
    <text evidence="2">The sequence shown here is derived from an EMBL/GenBank/DDBJ whole genome shotgun (WGS) entry which is preliminary data.</text>
</comment>
<keyword evidence="3" id="KW-1185">Reference proteome</keyword>
<feature type="region of interest" description="Disordered" evidence="1">
    <location>
        <begin position="47"/>
        <end position="78"/>
    </location>
</feature>
<evidence type="ECO:0000256" key="1">
    <source>
        <dbReference type="SAM" id="MobiDB-lite"/>
    </source>
</evidence>
<evidence type="ECO:0000313" key="3">
    <source>
        <dbReference type="Proteomes" id="UP000253551"/>
    </source>
</evidence>
<accession>A0A367KX81</accession>
<feature type="non-terminal residue" evidence="2">
    <location>
        <position position="1"/>
    </location>
</feature>
<name>A0A367KX81_RHIST</name>
<dbReference type="Proteomes" id="UP000253551">
    <property type="component" value="Unassembled WGS sequence"/>
</dbReference>